<keyword evidence="3" id="KW-0238">DNA-binding</keyword>
<dbReference type="SUPFAM" id="SSF53850">
    <property type="entry name" value="Periplasmic binding protein-like II"/>
    <property type="match status" value="1"/>
</dbReference>
<dbReference type="Gene3D" id="1.10.10.10">
    <property type="entry name" value="Winged helix-like DNA-binding domain superfamily/Winged helix DNA-binding domain"/>
    <property type="match status" value="1"/>
</dbReference>
<gene>
    <name evidence="6" type="ORF">LCGC14_0310000</name>
</gene>
<dbReference type="Pfam" id="PF00126">
    <property type="entry name" value="HTH_1"/>
    <property type="match status" value="1"/>
</dbReference>
<dbReference type="Pfam" id="PF03466">
    <property type="entry name" value="LysR_substrate"/>
    <property type="match status" value="1"/>
</dbReference>
<evidence type="ECO:0000313" key="6">
    <source>
        <dbReference type="EMBL" id="KKN82340.1"/>
    </source>
</evidence>
<organism evidence="6">
    <name type="scientific">marine sediment metagenome</name>
    <dbReference type="NCBI Taxonomy" id="412755"/>
    <lineage>
        <taxon>unclassified sequences</taxon>
        <taxon>metagenomes</taxon>
        <taxon>ecological metagenomes</taxon>
    </lineage>
</organism>
<dbReference type="GO" id="GO:0003700">
    <property type="term" value="F:DNA-binding transcription factor activity"/>
    <property type="evidence" value="ECO:0007669"/>
    <property type="project" value="InterPro"/>
</dbReference>
<evidence type="ECO:0000256" key="1">
    <source>
        <dbReference type="ARBA" id="ARBA00009437"/>
    </source>
</evidence>
<feature type="domain" description="HTH lysR-type" evidence="5">
    <location>
        <begin position="2"/>
        <end position="59"/>
    </location>
</feature>
<dbReference type="GO" id="GO:0000976">
    <property type="term" value="F:transcription cis-regulatory region binding"/>
    <property type="evidence" value="ECO:0007669"/>
    <property type="project" value="TreeGrafter"/>
</dbReference>
<dbReference type="EMBL" id="LAZR01000202">
    <property type="protein sequence ID" value="KKN82340.1"/>
    <property type="molecule type" value="Genomic_DNA"/>
</dbReference>
<evidence type="ECO:0000259" key="5">
    <source>
        <dbReference type="PROSITE" id="PS50931"/>
    </source>
</evidence>
<dbReference type="InterPro" id="IPR000847">
    <property type="entry name" value="LysR_HTH_N"/>
</dbReference>
<reference evidence="6" key="1">
    <citation type="journal article" date="2015" name="Nature">
        <title>Complex archaea that bridge the gap between prokaryotes and eukaryotes.</title>
        <authorList>
            <person name="Spang A."/>
            <person name="Saw J.H."/>
            <person name="Jorgensen S.L."/>
            <person name="Zaremba-Niedzwiedzka K."/>
            <person name="Martijn J."/>
            <person name="Lind A.E."/>
            <person name="van Eijk R."/>
            <person name="Schleper C."/>
            <person name="Guy L."/>
            <person name="Ettema T.J."/>
        </authorList>
    </citation>
    <scope>NUCLEOTIDE SEQUENCE</scope>
</reference>
<dbReference type="PANTHER" id="PTHR30126:SF39">
    <property type="entry name" value="HTH-TYPE TRANSCRIPTIONAL REGULATOR CYSL"/>
    <property type="match status" value="1"/>
</dbReference>
<dbReference type="InterPro" id="IPR036388">
    <property type="entry name" value="WH-like_DNA-bd_sf"/>
</dbReference>
<dbReference type="PROSITE" id="PS50931">
    <property type="entry name" value="HTH_LYSR"/>
    <property type="match status" value="1"/>
</dbReference>
<protein>
    <recommendedName>
        <fullName evidence="5">HTH lysR-type domain-containing protein</fullName>
    </recommendedName>
</protein>
<evidence type="ECO:0000256" key="4">
    <source>
        <dbReference type="ARBA" id="ARBA00023163"/>
    </source>
</evidence>
<accession>A0A0F9TMI3</accession>
<name>A0A0F9TMI3_9ZZZZ</name>
<dbReference type="InterPro" id="IPR036390">
    <property type="entry name" value="WH_DNA-bd_sf"/>
</dbReference>
<dbReference type="PRINTS" id="PR00039">
    <property type="entry name" value="HTHLYSR"/>
</dbReference>
<dbReference type="Gene3D" id="3.40.190.10">
    <property type="entry name" value="Periplasmic binding protein-like II"/>
    <property type="match status" value="2"/>
</dbReference>
<dbReference type="AlphaFoldDB" id="A0A0F9TMI3"/>
<sequence>MLNLIWIKTLVALLQHGSFQTAAEQLGIAQPTVSQHIQKLEEQLGVALVRRERTGCQPTREALLLMPFAKSLLLLNDRALRAIAGGELRIGASSNIGIYMLQPHVRSFVAEAGTAIDLKLVIDSNPIIAQKLNDVELDLAVMEWWAPTAGFESCSWRKEALVLIVPPEHPYAELREVSQEHLRGLNLIGGETGTGTGRLIERYFADRDAMPGVSMQLGSTEAVKQAVKAGLGISLVLAAAVTEEVRTGSLCAIPFSGGGLLKELTVVWRSGAVRPGAARSAQRPDFVSHLLQEAGARASAAALHPPR</sequence>
<comment type="similarity">
    <text evidence="1">Belongs to the LysR transcriptional regulatory family.</text>
</comment>
<dbReference type="InterPro" id="IPR005119">
    <property type="entry name" value="LysR_subst-bd"/>
</dbReference>
<dbReference type="PANTHER" id="PTHR30126">
    <property type="entry name" value="HTH-TYPE TRANSCRIPTIONAL REGULATOR"/>
    <property type="match status" value="1"/>
</dbReference>
<dbReference type="SUPFAM" id="SSF46785">
    <property type="entry name" value="Winged helix' DNA-binding domain"/>
    <property type="match status" value="1"/>
</dbReference>
<keyword evidence="4" id="KW-0804">Transcription</keyword>
<evidence type="ECO:0000256" key="3">
    <source>
        <dbReference type="ARBA" id="ARBA00023125"/>
    </source>
</evidence>
<comment type="caution">
    <text evidence="6">The sequence shown here is derived from an EMBL/GenBank/DDBJ whole genome shotgun (WGS) entry which is preliminary data.</text>
</comment>
<proteinExistence type="inferred from homology"/>
<keyword evidence="2" id="KW-0805">Transcription regulation</keyword>
<evidence type="ECO:0000256" key="2">
    <source>
        <dbReference type="ARBA" id="ARBA00023015"/>
    </source>
</evidence>